<evidence type="ECO:0000313" key="6">
    <source>
        <dbReference type="Proteomes" id="UP000574276"/>
    </source>
</evidence>
<dbReference type="PROSITE" id="PS01124">
    <property type="entry name" value="HTH_ARAC_FAMILY_2"/>
    <property type="match status" value="1"/>
</dbReference>
<keyword evidence="6" id="KW-1185">Reference proteome</keyword>
<evidence type="ECO:0000259" key="4">
    <source>
        <dbReference type="PROSITE" id="PS01124"/>
    </source>
</evidence>
<feature type="domain" description="HTH araC/xylS-type" evidence="4">
    <location>
        <begin position="199"/>
        <end position="297"/>
    </location>
</feature>
<dbReference type="GO" id="GO:0003700">
    <property type="term" value="F:DNA-binding transcription factor activity"/>
    <property type="evidence" value="ECO:0007669"/>
    <property type="project" value="InterPro"/>
</dbReference>
<evidence type="ECO:0000256" key="1">
    <source>
        <dbReference type="ARBA" id="ARBA00023015"/>
    </source>
</evidence>
<dbReference type="RefSeq" id="WP_228352297.1">
    <property type="nucleotide sequence ID" value="NZ_JACEGA010000001.1"/>
</dbReference>
<evidence type="ECO:0000313" key="5">
    <source>
        <dbReference type="EMBL" id="MBB2182584.1"/>
    </source>
</evidence>
<comment type="caution">
    <text evidence="5">The sequence shown here is derived from an EMBL/GenBank/DDBJ whole genome shotgun (WGS) entry which is preliminary data.</text>
</comment>
<dbReference type="AlphaFoldDB" id="A0A839JYZ0"/>
<dbReference type="PRINTS" id="PR00032">
    <property type="entry name" value="HTHARAC"/>
</dbReference>
<name>A0A839JYZ0_9FIRM</name>
<dbReference type="Proteomes" id="UP000574276">
    <property type="component" value="Unassembled WGS sequence"/>
</dbReference>
<dbReference type="PANTHER" id="PTHR43280">
    <property type="entry name" value="ARAC-FAMILY TRANSCRIPTIONAL REGULATOR"/>
    <property type="match status" value="1"/>
</dbReference>
<proteinExistence type="predicted"/>
<keyword evidence="2" id="KW-0238">DNA-binding</keyword>
<gene>
    <name evidence="5" type="ORF">H0486_06820</name>
</gene>
<dbReference type="Gene3D" id="1.10.10.60">
    <property type="entry name" value="Homeodomain-like"/>
    <property type="match status" value="2"/>
</dbReference>
<accession>A0A839JYZ0</accession>
<evidence type="ECO:0000256" key="2">
    <source>
        <dbReference type="ARBA" id="ARBA00023125"/>
    </source>
</evidence>
<dbReference type="SUPFAM" id="SSF46689">
    <property type="entry name" value="Homeodomain-like"/>
    <property type="match status" value="2"/>
</dbReference>
<dbReference type="PANTHER" id="PTHR43280:SF2">
    <property type="entry name" value="HTH-TYPE TRANSCRIPTIONAL REGULATOR EXSA"/>
    <property type="match status" value="1"/>
</dbReference>
<dbReference type="InterPro" id="IPR018060">
    <property type="entry name" value="HTH_AraC"/>
</dbReference>
<sequence>MEFFTVGFKYYIGYKLPMAVTEELADLERKGAGEYYKIIFLKSGTNHFLLNGKEFILIGACTICLNEIDRIEFLELQSDLIRIVWFTPAILNNTFNFNVVNNSNSKFTQTEQMDLYYILQFLHGADASSKILSLHTIDSSLIEQKIQLLSKLLLSQESNYWPCRSRSYLFEILFSIARQEEDEDVHKALSFNGNNRLVVDVIYYLQAYYNKKITIEGLAEMFHTNRTTLLTNFKEYTGESINQYLIKLRINMAATFLRDTELSVDEICERTGFHDISYFSKVFKKVLHYTPTQYRKVYSIHYYS</sequence>
<organism evidence="5 6">
    <name type="scientific">Variimorphobacter saccharofermentans</name>
    <dbReference type="NCBI Taxonomy" id="2755051"/>
    <lineage>
        <taxon>Bacteria</taxon>
        <taxon>Bacillati</taxon>
        <taxon>Bacillota</taxon>
        <taxon>Clostridia</taxon>
        <taxon>Lachnospirales</taxon>
        <taxon>Lachnospiraceae</taxon>
        <taxon>Variimorphobacter</taxon>
    </lineage>
</organism>
<dbReference type="SMART" id="SM00342">
    <property type="entry name" value="HTH_ARAC"/>
    <property type="match status" value="1"/>
</dbReference>
<dbReference type="Pfam" id="PF12833">
    <property type="entry name" value="HTH_18"/>
    <property type="match status" value="1"/>
</dbReference>
<evidence type="ECO:0000256" key="3">
    <source>
        <dbReference type="ARBA" id="ARBA00023163"/>
    </source>
</evidence>
<keyword evidence="1" id="KW-0805">Transcription regulation</keyword>
<dbReference type="InterPro" id="IPR009057">
    <property type="entry name" value="Homeodomain-like_sf"/>
</dbReference>
<reference evidence="5 6" key="1">
    <citation type="submission" date="2020-07" db="EMBL/GenBank/DDBJ databases">
        <title>Characterization and genome sequencing of isolate MD1, a novel member within the family Lachnospiraceae.</title>
        <authorList>
            <person name="Rettenmaier R."/>
            <person name="Di Bello L."/>
            <person name="Zinser C."/>
            <person name="Scheitz K."/>
            <person name="Liebl W."/>
            <person name="Zverlov V."/>
        </authorList>
    </citation>
    <scope>NUCLEOTIDE SEQUENCE [LARGE SCALE GENOMIC DNA]</scope>
    <source>
        <strain evidence="5 6">MD1</strain>
    </source>
</reference>
<dbReference type="EMBL" id="JACEGA010000001">
    <property type="protein sequence ID" value="MBB2182584.1"/>
    <property type="molecule type" value="Genomic_DNA"/>
</dbReference>
<dbReference type="GO" id="GO:0043565">
    <property type="term" value="F:sequence-specific DNA binding"/>
    <property type="evidence" value="ECO:0007669"/>
    <property type="project" value="InterPro"/>
</dbReference>
<dbReference type="InterPro" id="IPR020449">
    <property type="entry name" value="Tscrpt_reg_AraC-type_HTH"/>
</dbReference>
<protein>
    <submittedName>
        <fullName evidence="5">Helix-turn-helix transcriptional regulator</fullName>
    </submittedName>
</protein>
<keyword evidence="3" id="KW-0804">Transcription</keyword>